<dbReference type="Gene3D" id="3.30.70.330">
    <property type="match status" value="1"/>
</dbReference>
<dbReference type="InterPro" id="IPR012677">
    <property type="entry name" value="Nucleotide-bd_a/b_plait_sf"/>
</dbReference>
<dbReference type="CDD" id="cd12411">
    <property type="entry name" value="RRM_ist3_like"/>
    <property type="match status" value="1"/>
</dbReference>
<dbReference type="InterPro" id="IPR000504">
    <property type="entry name" value="RRM_dom"/>
</dbReference>
<dbReference type="InterPro" id="IPR035979">
    <property type="entry name" value="RBD_domain_sf"/>
</dbReference>
<feature type="compositionally biased region" description="Acidic residues" evidence="3">
    <location>
        <begin position="137"/>
        <end position="157"/>
    </location>
</feature>
<gene>
    <name evidence="5" type="ORF">FA13DRAFT_1726209</name>
</gene>
<evidence type="ECO:0000256" key="3">
    <source>
        <dbReference type="SAM" id="MobiDB-lite"/>
    </source>
</evidence>
<evidence type="ECO:0000313" key="5">
    <source>
        <dbReference type="EMBL" id="TEB37079.1"/>
    </source>
</evidence>
<dbReference type="GO" id="GO:0003723">
    <property type="term" value="F:RNA binding"/>
    <property type="evidence" value="ECO:0007669"/>
    <property type="project" value="UniProtKB-UniRule"/>
</dbReference>
<dbReference type="STRING" id="71717.A0A4Y7TU41"/>
<evidence type="ECO:0000256" key="1">
    <source>
        <dbReference type="ARBA" id="ARBA00022884"/>
    </source>
</evidence>
<feature type="compositionally biased region" description="Acidic residues" evidence="3">
    <location>
        <begin position="120"/>
        <end position="129"/>
    </location>
</feature>
<dbReference type="PROSITE" id="PS50102">
    <property type="entry name" value="RRM"/>
    <property type="match status" value="1"/>
</dbReference>
<dbReference type="EMBL" id="QPFP01000004">
    <property type="protein sequence ID" value="TEB37079.1"/>
    <property type="molecule type" value="Genomic_DNA"/>
</dbReference>
<comment type="caution">
    <text evidence="5">The sequence shown here is derived from an EMBL/GenBank/DDBJ whole genome shotgun (WGS) entry which is preliminary data.</text>
</comment>
<feature type="compositionally biased region" description="Basic and acidic residues" evidence="3">
    <location>
        <begin position="167"/>
        <end position="178"/>
    </location>
</feature>
<evidence type="ECO:0000313" key="6">
    <source>
        <dbReference type="Proteomes" id="UP000298030"/>
    </source>
</evidence>
<name>A0A4Y7TU41_COPMI</name>
<feature type="compositionally biased region" description="Basic and acidic residues" evidence="3">
    <location>
        <begin position="230"/>
        <end position="249"/>
    </location>
</feature>
<dbReference type="AlphaFoldDB" id="A0A4Y7TU41"/>
<dbReference type="GO" id="GO:0071013">
    <property type="term" value="C:catalytic step 2 spliceosome"/>
    <property type="evidence" value="ECO:0007669"/>
    <property type="project" value="TreeGrafter"/>
</dbReference>
<evidence type="ECO:0000259" key="4">
    <source>
        <dbReference type="PROSITE" id="PS50102"/>
    </source>
</evidence>
<keyword evidence="6" id="KW-1185">Reference proteome</keyword>
<accession>A0A4Y7TU41</accession>
<dbReference type="OrthoDB" id="2573941at2759"/>
<protein>
    <recommendedName>
        <fullName evidence="4">RRM domain-containing protein</fullName>
    </recommendedName>
</protein>
<dbReference type="PANTHER" id="PTHR45880:SF1">
    <property type="entry name" value="RNA-BINDING MOTIF PROTEIN, X-LINKED 2"/>
    <property type="match status" value="1"/>
</dbReference>
<keyword evidence="1 2" id="KW-0694">RNA-binding</keyword>
<dbReference type="GO" id="GO:0005686">
    <property type="term" value="C:U2 snRNP"/>
    <property type="evidence" value="ECO:0007669"/>
    <property type="project" value="TreeGrafter"/>
</dbReference>
<organism evidence="5 6">
    <name type="scientific">Coprinellus micaceus</name>
    <name type="common">Glistening ink-cap mushroom</name>
    <name type="synonym">Coprinus micaceus</name>
    <dbReference type="NCBI Taxonomy" id="71717"/>
    <lineage>
        <taxon>Eukaryota</taxon>
        <taxon>Fungi</taxon>
        <taxon>Dikarya</taxon>
        <taxon>Basidiomycota</taxon>
        <taxon>Agaricomycotina</taxon>
        <taxon>Agaricomycetes</taxon>
        <taxon>Agaricomycetidae</taxon>
        <taxon>Agaricales</taxon>
        <taxon>Agaricineae</taxon>
        <taxon>Psathyrellaceae</taxon>
        <taxon>Coprinellus</taxon>
    </lineage>
</organism>
<dbReference type="PANTHER" id="PTHR45880">
    <property type="entry name" value="RNA-BINDING MOTIF PROTEIN, X-LINKED 2"/>
    <property type="match status" value="1"/>
</dbReference>
<feature type="compositionally biased region" description="Basic and acidic residues" evidence="3">
    <location>
        <begin position="186"/>
        <end position="196"/>
    </location>
</feature>
<dbReference type="SMART" id="SM00360">
    <property type="entry name" value="RRM"/>
    <property type="match status" value="1"/>
</dbReference>
<reference evidence="5 6" key="1">
    <citation type="journal article" date="2019" name="Nat. Ecol. Evol.">
        <title>Megaphylogeny resolves global patterns of mushroom evolution.</title>
        <authorList>
            <person name="Varga T."/>
            <person name="Krizsan K."/>
            <person name="Foldi C."/>
            <person name="Dima B."/>
            <person name="Sanchez-Garcia M."/>
            <person name="Sanchez-Ramirez S."/>
            <person name="Szollosi G.J."/>
            <person name="Szarkandi J.G."/>
            <person name="Papp V."/>
            <person name="Albert L."/>
            <person name="Andreopoulos W."/>
            <person name="Angelini C."/>
            <person name="Antonin V."/>
            <person name="Barry K.W."/>
            <person name="Bougher N.L."/>
            <person name="Buchanan P."/>
            <person name="Buyck B."/>
            <person name="Bense V."/>
            <person name="Catcheside P."/>
            <person name="Chovatia M."/>
            <person name="Cooper J."/>
            <person name="Damon W."/>
            <person name="Desjardin D."/>
            <person name="Finy P."/>
            <person name="Geml J."/>
            <person name="Haridas S."/>
            <person name="Hughes K."/>
            <person name="Justo A."/>
            <person name="Karasinski D."/>
            <person name="Kautmanova I."/>
            <person name="Kiss B."/>
            <person name="Kocsube S."/>
            <person name="Kotiranta H."/>
            <person name="LaButti K.M."/>
            <person name="Lechner B.E."/>
            <person name="Liimatainen K."/>
            <person name="Lipzen A."/>
            <person name="Lukacs Z."/>
            <person name="Mihaltcheva S."/>
            <person name="Morgado L.N."/>
            <person name="Niskanen T."/>
            <person name="Noordeloos M.E."/>
            <person name="Ohm R.A."/>
            <person name="Ortiz-Santana B."/>
            <person name="Ovrebo C."/>
            <person name="Racz N."/>
            <person name="Riley R."/>
            <person name="Savchenko A."/>
            <person name="Shiryaev A."/>
            <person name="Soop K."/>
            <person name="Spirin V."/>
            <person name="Szebenyi C."/>
            <person name="Tomsovsky M."/>
            <person name="Tulloss R.E."/>
            <person name="Uehling J."/>
            <person name="Grigoriev I.V."/>
            <person name="Vagvolgyi C."/>
            <person name="Papp T."/>
            <person name="Martin F.M."/>
            <person name="Miettinen O."/>
            <person name="Hibbett D.S."/>
            <person name="Nagy L.G."/>
        </authorList>
    </citation>
    <scope>NUCLEOTIDE SEQUENCE [LARGE SCALE GENOMIC DNA]</scope>
    <source>
        <strain evidence="5 6">FP101781</strain>
    </source>
</reference>
<feature type="compositionally biased region" description="Basic residues" evidence="3">
    <location>
        <begin position="272"/>
        <end position="282"/>
    </location>
</feature>
<dbReference type="GO" id="GO:0000398">
    <property type="term" value="P:mRNA splicing, via spliceosome"/>
    <property type="evidence" value="ECO:0007669"/>
    <property type="project" value="InterPro"/>
</dbReference>
<evidence type="ECO:0000256" key="2">
    <source>
        <dbReference type="PROSITE-ProRule" id="PRU00176"/>
    </source>
</evidence>
<dbReference type="SUPFAM" id="SSF54928">
    <property type="entry name" value="RNA-binding domain, RBD"/>
    <property type="match status" value="1"/>
</dbReference>
<dbReference type="InterPro" id="IPR051847">
    <property type="entry name" value="RNA_proc/Spliceosome_comp"/>
</dbReference>
<feature type="compositionally biased region" description="Basic residues" evidence="3">
    <location>
        <begin position="197"/>
        <end position="207"/>
    </location>
</feature>
<proteinExistence type="predicted"/>
<feature type="compositionally biased region" description="Basic and acidic residues" evidence="3">
    <location>
        <begin position="312"/>
        <end position="323"/>
    </location>
</feature>
<dbReference type="GO" id="GO:0071011">
    <property type="term" value="C:precatalytic spliceosome"/>
    <property type="evidence" value="ECO:0007669"/>
    <property type="project" value="TreeGrafter"/>
</dbReference>
<sequence length="342" mass="39251">MNVVREINAINQKELELGLTASWHDDYKDSARIFVGGLSKDLSEGDVITILSQYGEIMDIHMPRDKETGAPRGFAFAMYEDQRSTILAVDNLNGAKVLERTLRVDHVRHYHQPRSKNDEGEWVEPDEESMNAKPEIIEDEGAASDSSEDEYADIDPEDPMRDYLIAQRKEEKAKEKDKKKYKSSRHKDETAEERAARKAHKREKKAKKTDSSKKNKAKGAQGAHSGGKSETMRAVEDILKKLGDPDMARAAEGSSGRRQGSETPEERGHRDRAYRRHSRSRSRSPGAPPRQSENQDRDYHRRRLPTRTPPVDGRDDRYRKRFSDDEEGRSRRRPSSRDRLGR</sequence>
<dbReference type="Proteomes" id="UP000298030">
    <property type="component" value="Unassembled WGS sequence"/>
</dbReference>
<dbReference type="Pfam" id="PF00076">
    <property type="entry name" value="RRM_1"/>
    <property type="match status" value="1"/>
</dbReference>
<feature type="region of interest" description="Disordered" evidence="3">
    <location>
        <begin position="109"/>
        <end position="342"/>
    </location>
</feature>
<feature type="domain" description="RRM" evidence="4">
    <location>
        <begin position="31"/>
        <end position="109"/>
    </location>
</feature>
<dbReference type="InterPro" id="IPR045844">
    <property type="entry name" value="RRM_Ist3-like"/>
</dbReference>